<dbReference type="InterPro" id="IPR008972">
    <property type="entry name" value="Cupredoxin"/>
</dbReference>
<sequence>PDVPLLFEKGDAVVKDPICRAHDLPDDSLIIDPETKGVANAFVFLSRAPESIHPDLQDSSQKKLVFDQQDCRFEPHAMVVQTNQTVLVKSNDPTNHNAHTHPLLNSPQNFLVQPLDRDGVPLTFPQREPTPVKVNCDIHPWMTAWWLVVDHPYAAVTNDRGEFSIENLPAGEHTFRVWHERAQWIDKSLRVTITDGETTELPPIQVAADLFQAN</sequence>
<dbReference type="EMBL" id="BARS01024668">
    <property type="protein sequence ID" value="GAG10535.1"/>
    <property type="molecule type" value="Genomic_DNA"/>
</dbReference>
<dbReference type="SUPFAM" id="SSF49464">
    <property type="entry name" value="Carboxypeptidase regulatory domain-like"/>
    <property type="match status" value="1"/>
</dbReference>
<protein>
    <recommendedName>
        <fullName evidence="2">Rhamnogalacturonan lyase domain-containing protein</fullName>
    </recommendedName>
</protein>
<gene>
    <name evidence="1" type="ORF">S01H1_39122</name>
</gene>
<name>X0UXQ1_9ZZZZ</name>
<accession>X0UXQ1</accession>
<dbReference type="AlphaFoldDB" id="X0UXQ1"/>
<evidence type="ECO:0000313" key="1">
    <source>
        <dbReference type="EMBL" id="GAG10535.1"/>
    </source>
</evidence>
<organism evidence="1">
    <name type="scientific">marine sediment metagenome</name>
    <dbReference type="NCBI Taxonomy" id="412755"/>
    <lineage>
        <taxon>unclassified sequences</taxon>
        <taxon>metagenomes</taxon>
        <taxon>ecological metagenomes</taxon>
    </lineage>
</organism>
<reference evidence="1" key="1">
    <citation type="journal article" date="2014" name="Front. Microbiol.">
        <title>High frequency of phylogenetically diverse reductive dehalogenase-homologous genes in deep subseafloor sedimentary metagenomes.</title>
        <authorList>
            <person name="Kawai M."/>
            <person name="Futagami T."/>
            <person name="Toyoda A."/>
            <person name="Takaki Y."/>
            <person name="Nishi S."/>
            <person name="Hori S."/>
            <person name="Arai W."/>
            <person name="Tsubouchi T."/>
            <person name="Morono Y."/>
            <person name="Uchiyama I."/>
            <person name="Ito T."/>
            <person name="Fujiyama A."/>
            <person name="Inagaki F."/>
            <person name="Takami H."/>
        </authorList>
    </citation>
    <scope>NUCLEOTIDE SEQUENCE</scope>
    <source>
        <strain evidence="1">Expedition CK06-06</strain>
    </source>
</reference>
<proteinExistence type="predicted"/>
<feature type="non-terminal residue" evidence="1">
    <location>
        <position position="1"/>
    </location>
</feature>
<comment type="caution">
    <text evidence="1">The sequence shown here is derived from an EMBL/GenBank/DDBJ whole genome shotgun (WGS) entry which is preliminary data.</text>
</comment>
<dbReference type="Gene3D" id="2.60.40.420">
    <property type="entry name" value="Cupredoxins - blue copper proteins"/>
    <property type="match status" value="1"/>
</dbReference>
<dbReference type="InterPro" id="IPR008969">
    <property type="entry name" value="CarboxyPept-like_regulatory"/>
</dbReference>
<dbReference type="SUPFAM" id="SSF49503">
    <property type="entry name" value="Cupredoxins"/>
    <property type="match status" value="1"/>
</dbReference>
<evidence type="ECO:0008006" key="2">
    <source>
        <dbReference type="Google" id="ProtNLM"/>
    </source>
</evidence>